<dbReference type="PROSITE" id="PS00977">
    <property type="entry name" value="FAD_G3PDH_1"/>
    <property type="match status" value="1"/>
</dbReference>
<keyword evidence="10" id="KW-1185">Reference proteome</keyword>
<evidence type="ECO:0000256" key="1">
    <source>
        <dbReference type="ARBA" id="ARBA00001974"/>
    </source>
</evidence>
<name>A0A542YF98_9MICO</name>
<dbReference type="OrthoDB" id="9766796at2"/>
<dbReference type="PROSITE" id="PS00978">
    <property type="entry name" value="FAD_G3PDH_2"/>
    <property type="match status" value="1"/>
</dbReference>
<dbReference type="Pfam" id="PF01266">
    <property type="entry name" value="DAO"/>
    <property type="match status" value="1"/>
</dbReference>
<feature type="domain" description="Alpha-glycerophosphate oxidase C-terminal" evidence="8">
    <location>
        <begin position="412"/>
        <end position="535"/>
    </location>
</feature>
<keyword evidence="4" id="KW-0274">FAD</keyword>
<dbReference type="EMBL" id="VFOM01000002">
    <property type="protein sequence ID" value="TQL46768.1"/>
    <property type="molecule type" value="Genomic_DNA"/>
</dbReference>
<accession>A0A542YF98</accession>
<dbReference type="RefSeq" id="WP_141881404.1">
    <property type="nucleotide sequence ID" value="NZ_VFOM01000002.1"/>
</dbReference>
<evidence type="ECO:0000259" key="8">
    <source>
        <dbReference type="Pfam" id="PF16901"/>
    </source>
</evidence>
<evidence type="ECO:0000313" key="9">
    <source>
        <dbReference type="EMBL" id="TQL46768.1"/>
    </source>
</evidence>
<protein>
    <recommendedName>
        <fullName evidence="6">Glycerol-3-phosphate dehydrogenase</fullName>
        <ecNumber evidence="6">1.1.5.3</ecNumber>
    </recommendedName>
</protein>
<dbReference type="SUPFAM" id="SSF51905">
    <property type="entry name" value="FAD/NAD(P)-binding domain"/>
    <property type="match status" value="1"/>
</dbReference>
<feature type="domain" description="FAD dependent oxidoreductase" evidence="7">
    <location>
        <begin position="29"/>
        <end position="390"/>
    </location>
</feature>
<evidence type="ECO:0000256" key="6">
    <source>
        <dbReference type="RuleBase" id="RU361217"/>
    </source>
</evidence>
<evidence type="ECO:0000256" key="3">
    <source>
        <dbReference type="ARBA" id="ARBA00022630"/>
    </source>
</evidence>
<dbReference type="InterPro" id="IPR036188">
    <property type="entry name" value="FAD/NAD-bd_sf"/>
</dbReference>
<dbReference type="GO" id="GO:0009331">
    <property type="term" value="C:glycerol-3-phosphate dehydrogenase (FAD) complex"/>
    <property type="evidence" value="ECO:0007669"/>
    <property type="project" value="UniProtKB-UniRule"/>
</dbReference>
<comment type="similarity">
    <text evidence="2 6">Belongs to the FAD-dependent glycerol-3-phosphate dehydrogenase family.</text>
</comment>
<dbReference type="Gene3D" id="3.30.9.10">
    <property type="entry name" value="D-Amino Acid Oxidase, subunit A, domain 2"/>
    <property type="match status" value="1"/>
</dbReference>
<dbReference type="PRINTS" id="PR01001">
    <property type="entry name" value="FADG3PDH"/>
</dbReference>
<dbReference type="Gene3D" id="3.50.50.60">
    <property type="entry name" value="FAD/NAD(P)-binding domain"/>
    <property type="match status" value="1"/>
</dbReference>
<organism evidence="9 10">
    <name type="scientific">Homoserinimonas aerilata</name>
    <dbReference type="NCBI Taxonomy" id="1162970"/>
    <lineage>
        <taxon>Bacteria</taxon>
        <taxon>Bacillati</taxon>
        <taxon>Actinomycetota</taxon>
        <taxon>Actinomycetes</taxon>
        <taxon>Micrococcales</taxon>
        <taxon>Microbacteriaceae</taxon>
        <taxon>Homoserinimonas</taxon>
    </lineage>
</organism>
<dbReference type="Proteomes" id="UP000317998">
    <property type="component" value="Unassembled WGS sequence"/>
</dbReference>
<dbReference type="SUPFAM" id="SSF54373">
    <property type="entry name" value="FAD-linked reductases, C-terminal domain"/>
    <property type="match status" value="1"/>
</dbReference>
<dbReference type="InterPro" id="IPR006076">
    <property type="entry name" value="FAD-dep_OxRdtase"/>
</dbReference>
<dbReference type="AlphaFoldDB" id="A0A542YF98"/>
<dbReference type="GO" id="GO:0004368">
    <property type="term" value="F:glycerol-3-phosphate dehydrogenase (quinone) activity"/>
    <property type="evidence" value="ECO:0007669"/>
    <property type="project" value="UniProtKB-EC"/>
</dbReference>
<dbReference type="Gene3D" id="1.10.8.870">
    <property type="entry name" value="Alpha-glycerophosphate oxidase, cap domain"/>
    <property type="match status" value="1"/>
</dbReference>
<sequence length="585" mass="62729">MTESRLTAETRSAALRALAASTEEGAELDILVIGGGVTGAGIALDAAARGLRTAVVEAQDWSAGTSSRSSKLVHGGLRYLQMLDFKLVHEALTERDLLLTRIAPHLVRPIPFLYPLRHRLWERAFIGAGIALYDSLASLKRGKRSVPWHRHLGRKELARVFPDLSEKAAIGAIEYWDATVDDSRYVLTTVRTAQAQGAIAASRTEVTELTKNSAGAVDGAIIRDLETGESITVKARAVISSTGVWTEEAQALAGEPGGLRVLASKGIHIVVPRERISGQDGLILQTEKSVLFVIPWSRYWVIGTTDTPWAEDLTNPTPTAADVEYVLERVNAVLKHPLSEGDVVGTWAGLRPLLQPGTKEGTSSAKVSREHTVASPVPGLTVIAGGKFTTYRVMAKDAVDFALGDGARSIPSTTAGIPLLGAEGFDGARADIAATIERFGWSDQLVDHLLHRYGAEVTQIAALCDADPTLAVPLAEAPAYLRAEIAYAATQEGALHLEDVLLRRTRIQYEYENEGVASLDEIAAIMAPLLGWSTGRMLEETSSYRERAAAEQDARLSPDDASAAKARSRAVSVVDALRSDEKATG</sequence>
<gene>
    <name evidence="9" type="ORF">FB562_2293</name>
</gene>
<dbReference type="EC" id="1.1.5.3" evidence="6"/>
<reference evidence="9 10" key="1">
    <citation type="submission" date="2019-06" db="EMBL/GenBank/DDBJ databases">
        <title>Sequencing the genomes of 1000 actinobacteria strains.</title>
        <authorList>
            <person name="Klenk H.-P."/>
        </authorList>
    </citation>
    <scope>NUCLEOTIDE SEQUENCE [LARGE SCALE GENOMIC DNA]</scope>
    <source>
        <strain evidence="9 10">DSM 26477</strain>
    </source>
</reference>
<keyword evidence="5 6" id="KW-0560">Oxidoreductase</keyword>
<comment type="catalytic activity">
    <reaction evidence="6">
        <text>a quinone + sn-glycerol 3-phosphate = dihydroxyacetone phosphate + a quinol</text>
        <dbReference type="Rhea" id="RHEA:18977"/>
        <dbReference type="ChEBI" id="CHEBI:24646"/>
        <dbReference type="ChEBI" id="CHEBI:57597"/>
        <dbReference type="ChEBI" id="CHEBI:57642"/>
        <dbReference type="ChEBI" id="CHEBI:132124"/>
        <dbReference type="EC" id="1.1.5.3"/>
    </reaction>
</comment>
<dbReference type="InterPro" id="IPR031656">
    <property type="entry name" value="DAO_C"/>
</dbReference>
<dbReference type="PANTHER" id="PTHR11985:SF31">
    <property type="entry name" value="GLYCEROL-3-PHOSPHATE DEHYDROGENASE 2"/>
    <property type="match status" value="1"/>
</dbReference>
<dbReference type="InterPro" id="IPR000447">
    <property type="entry name" value="G3P_DH_FAD-dep"/>
</dbReference>
<comment type="cofactor">
    <cofactor evidence="1 6">
        <name>FAD</name>
        <dbReference type="ChEBI" id="CHEBI:57692"/>
    </cofactor>
</comment>
<proteinExistence type="inferred from homology"/>
<dbReference type="Pfam" id="PF16901">
    <property type="entry name" value="DAO_C"/>
    <property type="match status" value="1"/>
</dbReference>
<dbReference type="PANTHER" id="PTHR11985">
    <property type="entry name" value="GLYCEROL-3-PHOSPHATE DEHYDROGENASE"/>
    <property type="match status" value="1"/>
</dbReference>
<comment type="caution">
    <text evidence="9">The sequence shown here is derived from an EMBL/GenBank/DDBJ whole genome shotgun (WGS) entry which is preliminary data.</text>
</comment>
<keyword evidence="3 6" id="KW-0285">Flavoprotein</keyword>
<evidence type="ECO:0000256" key="2">
    <source>
        <dbReference type="ARBA" id="ARBA00007330"/>
    </source>
</evidence>
<evidence type="ECO:0000256" key="5">
    <source>
        <dbReference type="ARBA" id="ARBA00023002"/>
    </source>
</evidence>
<evidence type="ECO:0000259" key="7">
    <source>
        <dbReference type="Pfam" id="PF01266"/>
    </source>
</evidence>
<dbReference type="InterPro" id="IPR038299">
    <property type="entry name" value="DAO_C_sf"/>
</dbReference>
<evidence type="ECO:0000313" key="10">
    <source>
        <dbReference type="Proteomes" id="UP000317998"/>
    </source>
</evidence>
<dbReference type="GO" id="GO:0046168">
    <property type="term" value="P:glycerol-3-phosphate catabolic process"/>
    <property type="evidence" value="ECO:0007669"/>
    <property type="project" value="TreeGrafter"/>
</dbReference>
<evidence type="ECO:0000256" key="4">
    <source>
        <dbReference type="ARBA" id="ARBA00022827"/>
    </source>
</evidence>